<dbReference type="CDD" id="cd02226">
    <property type="entry name" value="cupin_YdbB-like"/>
    <property type="match status" value="1"/>
</dbReference>
<sequence>MDKININEEFVSLNEEWAPKIIAESNGQSVRILKGTGELGWHKHEDEEKIIIVFKGQLTLRLKSSSDIILEQGEIYVMPKGVDHCPVAQADTHFIMIEPS</sequence>
<organism evidence="2 3">
    <name type="scientific">Marinomonas alcarazii</name>
    <dbReference type="NCBI Taxonomy" id="491949"/>
    <lineage>
        <taxon>Bacteria</taxon>
        <taxon>Pseudomonadati</taxon>
        <taxon>Pseudomonadota</taxon>
        <taxon>Gammaproteobacteria</taxon>
        <taxon>Oceanospirillales</taxon>
        <taxon>Oceanospirillaceae</taxon>
        <taxon>Marinomonas</taxon>
    </lineage>
</organism>
<accession>A0A318V8K2</accession>
<name>A0A318V8K2_9GAMM</name>
<feature type="domain" description="Cupin type-2" evidence="1">
    <location>
        <begin position="30"/>
        <end position="96"/>
    </location>
</feature>
<dbReference type="EMBL" id="QKLW01000001">
    <property type="protein sequence ID" value="PYF84393.1"/>
    <property type="molecule type" value="Genomic_DNA"/>
</dbReference>
<proteinExistence type="predicted"/>
<evidence type="ECO:0000313" key="2">
    <source>
        <dbReference type="EMBL" id="PYF84393.1"/>
    </source>
</evidence>
<dbReference type="PANTHER" id="PTHR36114:SF1">
    <property type="entry name" value="16.7 KDA PROTEIN IN WHIE LOCUS"/>
    <property type="match status" value="1"/>
</dbReference>
<dbReference type="InterPro" id="IPR013096">
    <property type="entry name" value="Cupin_2"/>
</dbReference>
<dbReference type="AlphaFoldDB" id="A0A318V8K2"/>
<dbReference type="Pfam" id="PF07883">
    <property type="entry name" value="Cupin_2"/>
    <property type="match status" value="1"/>
</dbReference>
<gene>
    <name evidence="2" type="ORF">DFP75_101418</name>
</gene>
<dbReference type="PANTHER" id="PTHR36114">
    <property type="entry name" value="16.7 KDA PROTEIN IN WHIE LOCUS"/>
    <property type="match status" value="1"/>
</dbReference>
<dbReference type="Gene3D" id="2.60.120.10">
    <property type="entry name" value="Jelly Rolls"/>
    <property type="match status" value="1"/>
</dbReference>
<comment type="caution">
    <text evidence="2">The sequence shown here is derived from an EMBL/GenBank/DDBJ whole genome shotgun (WGS) entry which is preliminary data.</text>
</comment>
<dbReference type="InterPro" id="IPR011051">
    <property type="entry name" value="RmlC_Cupin_sf"/>
</dbReference>
<protein>
    <recommendedName>
        <fullName evidence="1">Cupin type-2 domain-containing protein</fullName>
    </recommendedName>
</protein>
<dbReference type="SUPFAM" id="SSF51182">
    <property type="entry name" value="RmlC-like cupins"/>
    <property type="match status" value="1"/>
</dbReference>
<dbReference type="InterPro" id="IPR052044">
    <property type="entry name" value="PKS_Associated_Protein"/>
</dbReference>
<keyword evidence="3" id="KW-1185">Reference proteome</keyword>
<dbReference type="Proteomes" id="UP000247551">
    <property type="component" value="Unassembled WGS sequence"/>
</dbReference>
<dbReference type="InterPro" id="IPR014710">
    <property type="entry name" value="RmlC-like_jellyroll"/>
</dbReference>
<evidence type="ECO:0000313" key="3">
    <source>
        <dbReference type="Proteomes" id="UP000247551"/>
    </source>
</evidence>
<dbReference type="RefSeq" id="WP_110571838.1">
    <property type="nucleotide sequence ID" value="NZ_QKLW01000001.1"/>
</dbReference>
<reference evidence="2 3" key="1">
    <citation type="submission" date="2018-06" db="EMBL/GenBank/DDBJ databases">
        <title>Genomic Encyclopedia of Type Strains, Phase III (KMG-III): the genomes of soil and plant-associated and newly described type strains.</title>
        <authorList>
            <person name="Whitman W."/>
        </authorList>
    </citation>
    <scope>NUCLEOTIDE SEQUENCE [LARGE SCALE GENOMIC DNA]</scope>
    <source>
        <strain evidence="2 3">CECT 7730</strain>
    </source>
</reference>
<evidence type="ECO:0000259" key="1">
    <source>
        <dbReference type="Pfam" id="PF07883"/>
    </source>
</evidence>